<feature type="active site" description="Nucleophile" evidence="4">
    <location>
        <position position="67"/>
    </location>
</feature>
<protein>
    <submittedName>
        <fullName evidence="7">1-aminocyclopropane-1-carboxylate deaminase/D-cysteine desulfhydrase, PLP-dependent ACC family</fullName>
    </submittedName>
</protein>
<keyword evidence="3 5" id="KW-0663">Pyridoxal phosphate</keyword>
<evidence type="ECO:0000256" key="5">
    <source>
        <dbReference type="PIRSR" id="PIRSR006278-2"/>
    </source>
</evidence>
<feature type="domain" description="Tryptophan synthase beta chain-like PALP" evidence="6">
    <location>
        <begin position="10"/>
        <end position="280"/>
    </location>
</feature>
<dbReference type="PANTHER" id="PTHR43780">
    <property type="entry name" value="1-AMINOCYCLOPROPANE-1-CARBOXYLATE DEAMINASE-RELATED"/>
    <property type="match status" value="1"/>
</dbReference>
<evidence type="ECO:0000256" key="2">
    <source>
        <dbReference type="ARBA" id="ARBA00008639"/>
    </source>
</evidence>
<dbReference type="SUPFAM" id="SSF53686">
    <property type="entry name" value="Tryptophan synthase beta subunit-like PLP-dependent enzymes"/>
    <property type="match status" value="1"/>
</dbReference>
<proteinExistence type="inferred from homology"/>
<dbReference type="Pfam" id="PF00291">
    <property type="entry name" value="PALP"/>
    <property type="match status" value="1"/>
</dbReference>
<feature type="modified residue" description="N6-(pyridoxal phosphate)lysine" evidence="5">
    <location>
        <position position="38"/>
    </location>
</feature>
<dbReference type="PANTHER" id="PTHR43780:SF2">
    <property type="entry name" value="1-AMINOCYCLOPROPANE-1-CARBOXYLATE DEAMINASE-RELATED"/>
    <property type="match status" value="1"/>
</dbReference>
<evidence type="ECO:0000313" key="8">
    <source>
        <dbReference type="Proteomes" id="UP000199203"/>
    </source>
</evidence>
<dbReference type="Gene3D" id="3.40.50.1100">
    <property type="match status" value="2"/>
</dbReference>
<dbReference type="AlphaFoldDB" id="A0A1G7HKH2"/>
<dbReference type="PIRSF" id="PIRSF006278">
    <property type="entry name" value="ACCD_DCysDesulf"/>
    <property type="match status" value="1"/>
</dbReference>
<evidence type="ECO:0000313" key="7">
    <source>
        <dbReference type="EMBL" id="SDF00898.1"/>
    </source>
</evidence>
<dbReference type="InterPro" id="IPR001926">
    <property type="entry name" value="TrpB-like_PALP"/>
</dbReference>
<evidence type="ECO:0000256" key="4">
    <source>
        <dbReference type="PIRSR" id="PIRSR006278-1"/>
    </source>
</evidence>
<dbReference type="RefSeq" id="WP_089871575.1">
    <property type="nucleotide sequence ID" value="NZ_FNBH01000001.1"/>
</dbReference>
<dbReference type="STRING" id="454006.SAMN05421825_0827"/>
<dbReference type="Proteomes" id="UP000199203">
    <property type="component" value="Unassembled WGS sequence"/>
</dbReference>
<reference evidence="8" key="1">
    <citation type="submission" date="2016-10" db="EMBL/GenBank/DDBJ databases">
        <authorList>
            <person name="Varghese N."/>
            <person name="Submissions S."/>
        </authorList>
    </citation>
    <scope>NUCLEOTIDE SEQUENCE [LARGE SCALE GENOMIC DNA]</scope>
    <source>
        <strain evidence="8">DSM 19684</strain>
    </source>
</reference>
<dbReference type="GO" id="GO:0019148">
    <property type="term" value="F:D-cysteine desulfhydrase activity"/>
    <property type="evidence" value="ECO:0007669"/>
    <property type="project" value="TreeGrafter"/>
</dbReference>
<comment type="similarity">
    <text evidence="2">Belongs to the ACC deaminase/D-cysteine desulfhydrase family.</text>
</comment>
<evidence type="ECO:0000256" key="1">
    <source>
        <dbReference type="ARBA" id="ARBA00001933"/>
    </source>
</evidence>
<keyword evidence="8" id="KW-1185">Reference proteome</keyword>
<organism evidence="7 8">
    <name type="scientific">Epilithonimonas hungarica</name>
    <dbReference type="NCBI Taxonomy" id="454006"/>
    <lineage>
        <taxon>Bacteria</taxon>
        <taxon>Pseudomonadati</taxon>
        <taxon>Bacteroidota</taxon>
        <taxon>Flavobacteriia</taxon>
        <taxon>Flavobacteriales</taxon>
        <taxon>Weeksellaceae</taxon>
        <taxon>Chryseobacterium group</taxon>
        <taxon>Epilithonimonas</taxon>
    </lineage>
</organism>
<accession>A0A1G7HKH2</accession>
<sequence length="307" mass="35261">MLQFTEYKLPIVKIKTDFDVQIFIKREDLIHPKISGNKFWKLFFNVNQYLGLKPENPLLITFGGAFSNHIASVSAFGKQFDIPTKGIIRGDELENHWQNNPTLLEASRNGMQFFFVSREDYQNKEKLTQEFSEKYPNALIIPEGGSNEMAVEGVQYMLGNDTKDFDYLCTAVGTGGTVAGISKFAEEHQKVVGIKVVKDDSLQKTIWEWSMRNNFELIDADENRYGKISDENIRFINWFYNEYDIPLDPIYTGKMLQKIFDLAEKGFFPKGSKILTFHTGGLQGIKGANQFLRGKNRPLIDFESLIF</sequence>
<name>A0A1G7HKH2_9FLAO</name>
<dbReference type="EMBL" id="FNBH01000001">
    <property type="protein sequence ID" value="SDF00898.1"/>
    <property type="molecule type" value="Genomic_DNA"/>
</dbReference>
<evidence type="ECO:0000259" key="6">
    <source>
        <dbReference type="Pfam" id="PF00291"/>
    </source>
</evidence>
<comment type="cofactor">
    <cofactor evidence="1">
        <name>pyridoxal 5'-phosphate</name>
        <dbReference type="ChEBI" id="CHEBI:597326"/>
    </cofactor>
</comment>
<dbReference type="InterPro" id="IPR036052">
    <property type="entry name" value="TrpB-like_PALP_sf"/>
</dbReference>
<dbReference type="OrthoDB" id="9801249at2"/>
<evidence type="ECO:0000256" key="3">
    <source>
        <dbReference type="ARBA" id="ARBA00022898"/>
    </source>
</evidence>
<gene>
    <name evidence="7" type="ORF">SAMN05421825_0827</name>
</gene>
<dbReference type="InterPro" id="IPR027278">
    <property type="entry name" value="ACCD_DCysDesulf"/>
</dbReference>